<protein>
    <submittedName>
        <fullName evidence="7">NUDIX domain-containing protein</fullName>
    </submittedName>
</protein>
<dbReference type="PANTHER" id="PTHR43046">
    <property type="entry name" value="GDP-MANNOSE MANNOSYL HYDROLASE"/>
    <property type="match status" value="1"/>
</dbReference>
<dbReference type="PRINTS" id="PR00502">
    <property type="entry name" value="NUDIXFAMILY"/>
</dbReference>
<dbReference type="InterPro" id="IPR000086">
    <property type="entry name" value="NUDIX_hydrolase_dom"/>
</dbReference>
<dbReference type="Gene3D" id="3.90.79.10">
    <property type="entry name" value="Nucleoside Triphosphate Pyrophosphohydrolase"/>
    <property type="match status" value="1"/>
</dbReference>
<organism evidence="7 8">
    <name type="scientific">Nocardia panacis</name>
    <dbReference type="NCBI Taxonomy" id="2340916"/>
    <lineage>
        <taxon>Bacteria</taxon>
        <taxon>Bacillati</taxon>
        <taxon>Actinomycetota</taxon>
        <taxon>Actinomycetes</taxon>
        <taxon>Mycobacteriales</taxon>
        <taxon>Nocardiaceae</taxon>
        <taxon>Nocardia</taxon>
    </lineage>
</organism>
<comment type="similarity">
    <text evidence="2 5">Belongs to the Nudix hydrolase family.</text>
</comment>
<dbReference type="InterPro" id="IPR020476">
    <property type="entry name" value="Nudix_hydrolase"/>
</dbReference>
<dbReference type="Proteomes" id="UP000266677">
    <property type="component" value="Unassembled WGS sequence"/>
</dbReference>
<dbReference type="PROSITE" id="PS51462">
    <property type="entry name" value="NUDIX"/>
    <property type="match status" value="1"/>
</dbReference>
<evidence type="ECO:0000256" key="4">
    <source>
        <dbReference type="ARBA" id="ARBA00022842"/>
    </source>
</evidence>
<dbReference type="Pfam" id="PF00293">
    <property type="entry name" value="NUDIX"/>
    <property type="match status" value="1"/>
</dbReference>
<evidence type="ECO:0000313" key="8">
    <source>
        <dbReference type="Proteomes" id="UP000266677"/>
    </source>
</evidence>
<dbReference type="GO" id="GO:0016787">
    <property type="term" value="F:hydrolase activity"/>
    <property type="evidence" value="ECO:0007669"/>
    <property type="project" value="UniProtKB-KW"/>
</dbReference>
<proteinExistence type="inferred from homology"/>
<dbReference type="RefSeq" id="WP_120042255.1">
    <property type="nucleotide sequence ID" value="NZ_QZFU01000020.1"/>
</dbReference>
<feature type="domain" description="Nudix hydrolase" evidence="6">
    <location>
        <begin position="8"/>
        <end position="149"/>
    </location>
</feature>
<evidence type="ECO:0000256" key="1">
    <source>
        <dbReference type="ARBA" id="ARBA00001946"/>
    </source>
</evidence>
<dbReference type="EMBL" id="QZFU01000020">
    <property type="protein sequence ID" value="RJO74090.1"/>
    <property type="molecule type" value="Genomic_DNA"/>
</dbReference>
<dbReference type="OrthoDB" id="9801098at2"/>
<evidence type="ECO:0000256" key="5">
    <source>
        <dbReference type="RuleBase" id="RU003476"/>
    </source>
</evidence>
<dbReference type="InterPro" id="IPR015797">
    <property type="entry name" value="NUDIX_hydrolase-like_dom_sf"/>
</dbReference>
<keyword evidence="4" id="KW-0460">Magnesium</keyword>
<keyword evidence="3 5" id="KW-0378">Hydrolase</keyword>
<reference evidence="7 8" key="1">
    <citation type="submission" date="2018-09" db="EMBL/GenBank/DDBJ databases">
        <title>YIM PH21274 draft genome.</title>
        <authorList>
            <person name="Miao C."/>
        </authorList>
    </citation>
    <scope>NUCLEOTIDE SEQUENCE [LARGE SCALE GENOMIC DNA]</scope>
    <source>
        <strain evidence="7 8">YIM PH 21724</strain>
    </source>
</reference>
<comment type="caution">
    <text evidence="7">The sequence shown here is derived from an EMBL/GenBank/DDBJ whole genome shotgun (WGS) entry which is preliminary data.</text>
</comment>
<accession>A0A3A4KJX4</accession>
<name>A0A3A4KJX4_9NOCA</name>
<dbReference type="PROSITE" id="PS00893">
    <property type="entry name" value="NUDIX_BOX"/>
    <property type="match status" value="1"/>
</dbReference>
<evidence type="ECO:0000259" key="6">
    <source>
        <dbReference type="PROSITE" id="PS51462"/>
    </source>
</evidence>
<dbReference type="InterPro" id="IPR020084">
    <property type="entry name" value="NUDIX_hydrolase_CS"/>
</dbReference>
<dbReference type="SUPFAM" id="SSF55811">
    <property type="entry name" value="Nudix"/>
    <property type="match status" value="1"/>
</dbReference>
<dbReference type="AlphaFoldDB" id="A0A3A4KJX4"/>
<dbReference type="CDD" id="cd04685">
    <property type="entry name" value="NUDIX_Hydrolase"/>
    <property type="match status" value="1"/>
</dbReference>
<evidence type="ECO:0000256" key="3">
    <source>
        <dbReference type="ARBA" id="ARBA00022801"/>
    </source>
</evidence>
<evidence type="ECO:0000256" key="2">
    <source>
        <dbReference type="ARBA" id="ARBA00005582"/>
    </source>
</evidence>
<keyword evidence="8" id="KW-1185">Reference proteome</keyword>
<comment type="cofactor">
    <cofactor evidence="1">
        <name>Mg(2+)</name>
        <dbReference type="ChEBI" id="CHEBI:18420"/>
    </cofactor>
</comment>
<gene>
    <name evidence="7" type="ORF">D5S18_18185</name>
</gene>
<evidence type="ECO:0000313" key="7">
    <source>
        <dbReference type="EMBL" id="RJO74090.1"/>
    </source>
</evidence>
<sequence>MSAPAQPVLRPTARILLVDEDDRILLFSGTDEADGRTFWLPVGGGCDPGETPEQAAIREMREETGLDDIALGPMVWRRNLIATWGGVTYDCREHYFLTRTAAFEVDTSGFTEVERATVTGHHWWTLDELRATTDRLVPRDLARLLPDLLRAGPPRTPILLER</sequence>
<dbReference type="PANTHER" id="PTHR43046:SF12">
    <property type="entry name" value="GDP-MANNOSE MANNOSYL HYDROLASE"/>
    <property type="match status" value="1"/>
</dbReference>